<dbReference type="Pfam" id="PF06935">
    <property type="entry name" value="DUF1284"/>
    <property type="match status" value="1"/>
</dbReference>
<organism evidence="1 2">
    <name type="scientific">Paradevosia tibetensis</name>
    <dbReference type="NCBI Taxonomy" id="1447062"/>
    <lineage>
        <taxon>Bacteria</taxon>
        <taxon>Pseudomonadati</taxon>
        <taxon>Pseudomonadota</taxon>
        <taxon>Alphaproteobacteria</taxon>
        <taxon>Hyphomicrobiales</taxon>
        <taxon>Devosiaceae</taxon>
        <taxon>Paradevosia</taxon>
    </lineage>
</organism>
<sequence length="144" mass="15467">MTVRLRAHHLLCMLTYVGEGYSKAFTANYDRIIARLGAGEDIQLIDGPDDVCAPLLDGAEPHCHRQSVIERDRLAALAVAEILGRAVAPGDKLSLSASLLVRMRNAFAAGESRAACASCEWSDLCTRVAEAGFPETRLEAARGV</sequence>
<dbReference type="InterPro" id="IPR009702">
    <property type="entry name" value="DUF1284"/>
</dbReference>
<dbReference type="OrthoDB" id="6195504at2"/>
<keyword evidence="2" id="KW-1185">Reference proteome</keyword>
<dbReference type="KEGG" id="yti:FNA67_14750"/>
<gene>
    <name evidence="1" type="ORF">FNA67_14750</name>
</gene>
<evidence type="ECO:0000313" key="1">
    <source>
        <dbReference type="EMBL" id="QEE21368.1"/>
    </source>
</evidence>
<proteinExistence type="predicted"/>
<protein>
    <submittedName>
        <fullName evidence="1">DUF1284 domain-containing protein</fullName>
    </submittedName>
</protein>
<dbReference type="Proteomes" id="UP000321062">
    <property type="component" value="Chromosome"/>
</dbReference>
<dbReference type="AlphaFoldDB" id="A0A5B9DSF3"/>
<evidence type="ECO:0000313" key="2">
    <source>
        <dbReference type="Proteomes" id="UP000321062"/>
    </source>
</evidence>
<name>A0A5B9DSF3_9HYPH</name>
<dbReference type="EMBL" id="CP041690">
    <property type="protein sequence ID" value="QEE21368.1"/>
    <property type="molecule type" value="Genomic_DNA"/>
</dbReference>
<dbReference type="RefSeq" id="WP_147656587.1">
    <property type="nucleotide sequence ID" value="NZ_BMFM01000001.1"/>
</dbReference>
<reference evidence="1 2" key="1">
    <citation type="journal article" date="2015" name="Int. J. Syst. Evol. Microbiol.">
        <title>Youhaiella tibetensis gen. nov., sp. nov., isolated from subsurface sediment.</title>
        <authorList>
            <person name="Wang Y.X."/>
            <person name="Huang F.Q."/>
            <person name="Nogi Y."/>
            <person name="Pang S.J."/>
            <person name="Wang P.K."/>
            <person name="Lv J."/>
        </authorList>
    </citation>
    <scope>NUCLEOTIDE SEQUENCE [LARGE SCALE GENOMIC DNA]</scope>
    <source>
        <strain evidence="2">fig4</strain>
    </source>
</reference>
<accession>A0A5B9DSF3</accession>